<evidence type="ECO:0000313" key="14">
    <source>
        <dbReference type="EMBL" id="ODQ63330.1"/>
    </source>
</evidence>
<dbReference type="InterPro" id="IPR012677">
    <property type="entry name" value="Nucleotide-bd_a/b_plait_sf"/>
</dbReference>
<dbReference type="FunFam" id="3.30.70.330:FF:000459">
    <property type="entry name" value="Multiple RNA-binding domain-containing protein 1"/>
    <property type="match status" value="1"/>
</dbReference>
<dbReference type="Pfam" id="PF00076">
    <property type="entry name" value="RRM_1"/>
    <property type="match status" value="5"/>
</dbReference>
<evidence type="ECO:0000259" key="13">
    <source>
        <dbReference type="PROSITE" id="PS50102"/>
    </source>
</evidence>
<keyword evidence="5" id="KW-0507">mRNA processing</keyword>
<evidence type="ECO:0000256" key="1">
    <source>
        <dbReference type="ARBA" id="ARBA00004123"/>
    </source>
</evidence>
<proteinExistence type="inferred from homology"/>
<dbReference type="SMART" id="SM00360">
    <property type="entry name" value="RRM"/>
    <property type="match status" value="5"/>
</dbReference>
<dbReference type="OrthoDB" id="439639at2759"/>
<dbReference type="PANTHER" id="PTHR48028:SF4">
    <property type="entry name" value="SC35-LIKE SPLICING FACTOR"/>
    <property type="match status" value="1"/>
</dbReference>
<feature type="compositionally biased region" description="Basic and acidic residues" evidence="12">
    <location>
        <begin position="615"/>
        <end position="625"/>
    </location>
</feature>
<comment type="subcellular location">
    <subcellularLocation>
        <location evidence="1">Nucleus</location>
    </subcellularLocation>
</comment>
<evidence type="ECO:0000256" key="4">
    <source>
        <dbReference type="ARBA" id="ARBA00022552"/>
    </source>
</evidence>
<feature type="region of interest" description="Disordered" evidence="12">
    <location>
        <begin position="615"/>
        <end position="645"/>
    </location>
</feature>
<dbReference type="STRING" id="857566.A0A1E3PDG3"/>
<evidence type="ECO:0000256" key="10">
    <source>
        <dbReference type="ARBA" id="ARBA00023274"/>
    </source>
</evidence>
<comment type="similarity">
    <text evidence="2">Belongs to the RRM MRD1 family.</text>
</comment>
<evidence type="ECO:0000256" key="2">
    <source>
        <dbReference type="ARBA" id="ARBA00008033"/>
    </source>
</evidence>
<dbReference type="AlphaFoldDB" id="A0A1E3PDG3"/>
<dbReference type="FunFam" id="3.30.70.330:FF:000247">
    <property type="entry name" value="Multiple RNA-binding domain-containing protein 1"/>
    <property type="match status" value="1"/>
</dbReference>
<dbReference type="Gene3D" id="3.30.70.330">
    <property type="match status" value="5"/>
</dbReference>
<keyword evidence="9" id="KW-0539">Nucleus</keyword>
<dbReference type="CDD" id="cd12565">
    <property type="entry name" value="RRM1_MRD1"/>
    <property type="match status" value="1"/>
</dbReference>
<evidence type="ECO:0000256" key="11">
    <source>
        <dbReference type="PROSITE-ProRule" id="PRU00176"/>
    </source>
</evidence>
<evidence type="ECO:0000256" key="3">
    <source>
        <dbReference type="ARBA" id="ARBA00013428"/>
    </source>
</evidence>
<dbReference type="CDD" id="cd12568">
    <property type="entry name" value="RRM3_MRD1"/>
    <property type="match status" value="1"/>
</dbReference>
<evidence type="ECO:0000256" key="5">
    <source>
        <dbReference type="ARBA" id="ARBA00022664"/>
    </source>
</evidence>
<dbReference type="GO" id="GO:0003723">
    <property type="term" value="F:RNA binding"/>
    <property type="evidence" value="ECO:0007669"/>
    <property type="project" value="UniProtKB-UniRule"/>
</dbReference>
<dbReference type="GO" id="GO:1990904">
    <property type="term" value="C:ribonucleoprotein complex"/>
    <property type="evidence" value="ECO:0007669"/>
    <property type="project" value="UniProtKB-KW"/>
</dbReference>
<dbReference type="Proteomes" id="UP000095009">
    <property type="component" value="Unassembled WGS sequence"/>
</dbReference>
<evidence type="ECO:0000256" key="9">
    <source>
        <dbReference type="ARBA" id="ARBA00023242"/>
    </source>
</evidence>
<keyword evidence="10" id="KW-0687">Ribonucleoprotein</keyword>
<gene>
    <name evidence="14" type="ORF">NADFUDRAFT_72100</name>
</gene>
<feature type="compositionally biased region" description="Basic and acidic residues" evidence="12">
    <location>
        <begin position="98"/>
        <end position="118"/>
    </location>
</feature>
<feature type="compositionally biased region" description="Acidic residues" evidence="12">
    <location>
        <begin position="302"/>
        <end position="320"/>
    </location>
</feature>
<reference evidence="14 15" key="1">
    <citation type="journal article" date="2016" name="Proc. Natl. Acad. Sci. U.S.A.">
        <title>Comparative genomics of biotechnologically important yeasts.</title>
        <authorList>
            <person name="Riley R."/>
            <person name="Haridas S."/>
            <person name="Wolfe K.H."/>
            <person name="Lopes M.R."/>
            <person name="Hittinger C.T."/>
            <person name="Goeker M."/>
            <person name="Salamov A.A."/>
            <person name="Wisecaver J.H."/>
            <person name="Long T.M."/>
            <person name="Calvey C.H."/>
            <person name="Aerts A.L."/>
            <person name="Barry K.W."/>
            <person name="Choi C."/>
            <person name="Clum A."/>
            <person name="Coughlan A.Y."/>
            <person name="Deshpande S."/>
            <person name="Douglass A.P."/>
            <person name="Hanson S.J."/>
            <person name="Klenk H.-P."/>
            <person name="LaButti K.M."/>
            <person name="Lapidus A."/>
            <person name="Lindquist E.A."/>
            <person name="Lipzen A.M."/>
            <person name="Meier-Kolthoff J.P."/>
            <person name="Ohm R.A."/>
            <person name="Otillar R.P."/>
            <person name="Pangilinan J.L."/>
            <person name="Peng Y."/>
            <person name="Rokas A."/>
            <person name="Rosa C.A."/>
            <person name="Scheuner C."/>
            <person name="Sibirny A.A."/>
            <person name="Slot J.C."/>
            <person name="Stielow J.B."/>
            <person name="Sun H."/>
            <person name="Kurtzman C.P."/>
            <person name="Blackwell M."/>
            <person name="Grigoriev I.V."/>
            <person name="Jeffries T.W."/>
        </authorList>
    </citation>
    <scope>NUCLEOTIDE SEQUENCE [LARGE SCALE GENOMIC DNA]</scope>
    <source>
        <strain evidence="14 15">DSM 6958</strain>
    </source>
</reference>
<feature type="domain" description="RRM" evidence="13">
    <location>
        <begin position="754"/>
        <end position="832"/>
    </location>
</feature>
<keyword evidence="4" id="KW-0698">rRNA processing</keyword>
<evidence type="ECO:0000256" key="8">
    <source>
        <dbReference type="ARBA" id="ARBA00023187"/>
    </source>
</evidence>
<dbReference type="GO" id="GO:0006397">
    <property type="term" value="P:mRNA processing"/>
    <property type="evidence" value="ECO:0007669"/>
    <property type="project" value="UniProtKB-KW"/>
</dbReference>
<dbReference type="InterPro" id="IPR035979">
    <property type="entry name" value="RBD_domain_sf"/>
</dbReference>
<keyword evidence="6" id="KW-0677">Repeat</keyword>
<dbReference type="GO" id="GO:0006364">
    <property type="term" value="P:rRNA processing"/>
    <property type="evidence" value="ECO:0007669"/>
    <property type="project" value="UniProtKB-KW"/>
</dbReference>
<name>A0A1E3PDG3_9ASCO</name>
<dbReference type="InterPro" id="IPR051106">
    <property type="entry name" value="RNA-bind/splicing_reg"/>
</dbReference>
<dbReference type="PROSITE" id="PS50102">
    <property type="entry name" value="RRM"/>
    <property type="match status" value="5"/>
</dbReference>
<protein>
    <recommendedName>
        <fullName evidence="3">Multiple RNA-binding domain-containing protein 1</fullName>
    </recommendedName>
</protein>
<dbReference type="GO" id="GO:0008380">
    <property type="term" value="P:RNA splicing"/>
    <property type="evidence" value="ECO:0007669"/>
    <property type="project" value="UniProtKB-KW"/>
</dbReference>
<evidence type="ECO:0000256" key="6">
    <source>
        <dbReference type="ARBA" id="ARBA00022737"/>
    </source>
</evidence>
<feature type="domain" description="RRM" evidence="13">
    <location>
        <begin position="331"/>
        <end position="409"/>
    </location>
</feature>
<evidence type="ECO:0000256" key="7">
    <source>
        <dbReference type="ARBA" id="ARBA00022884"/>
    </source>
</evidence>
<feature type="compositionally biased region" description="Basic and acidic residues" evidence="12">
    <location>
        <begin position="632"/>
        <end position="641"/>
    </location>
</feature>
<keyword evidence="8" id="KW-0508">mRNA splicing</keyword>
<feature type="domain" description="RRM" evidence="13">
    <location>
        <begin position="649"/>
        <end position="732"/>
    </location>
</feature>
<evidence type="ECO:0000313" key="15">
    <source>
        <dbReference type="Proteomes" id="UP000095009"/>
    </source>
</evidence>
<accession>A0A1E3PDG3</accession>
<dbReference type="PANTHER" id="PTHR48028">
    <property type="entry name" value="GLYCINE-RICH RNA-BINDING PROTEIN RZ1A"/>
    <property type="match status" value="1"/>
</dbReference>
<dbReference type="EMBL" id="KV454415">
    <property type="protein sequence ID" value="ODQ63330.1"/>
    <property type="molecule type" value="Genomic_DNA"/>
</dbReference>
<feature type="domain" description="RRM" evidence="13">
    <location>
        <begin position="514"/>
        <end position="586"/>
    </location>
</feature>
<evidence type="ECO:0000256" key="12">
    <source>
        <dbReference type="SAM" id="MobiDB-lite"/>
    </source>
</evidence>
<feature type="region of interest" description="Disordered" evidence="12">
    <location>
        <begin position="290"/>
        <end position="323"/>
    </location>
</feature>
<sequence>MWFFERLDIYWFEIIVKNLPGYYDEAKLRKHFAEKFEVTDVKLMKKRDGTSRRFGFIGFKSDEIAEQATKYFDNSFIDTAKIEVQLAKTFSDPTVPKLQRERQSREQYERDELKRISTEEYESQQVNNNKRRKGNKPSIIGENTTLDPSDPKLNEYLDTMKLRKGAAQSWANDDNFSIDGYGNKNNNSTIHAGSPATKTEENIIPDAASDDEYATIPSLNSGDKMEEDEVMIPFSAPESKELEEKPVDETMSDFEWLKMRRTRIVENKEASEEAVESEAIEVNEPRADAFVNEEPIKRQFSQEDEQQGEEGDEELEEPDINQDRESIAKSGRLFIRNLLYSSTEDDFRQLFSKFGELDEVHIPVDKKSSKSKGFAHIQFSNAENAVAAYDDLDKQIFQGRLLHILPGQPKREHKLDEFDLRNLPLKKQNELKKRAAAAKQQFSWNSLYMNQDAVMESVAAKLGISKSELINPFSADSSVKQALAEASVITDVKSYFENKGIDLMAFNKKEKSDLVILIKNFPYGTTLDEIADLFKPFGELRKVLMPPAGTIAIVVFKNAPEARAAFSKLAFRRFKTSILYLEKGPKELFNNEIIEDQGDDGKSVVDQTKNQIKEIDSQAQDKTEAAKNVLASKEEKEEKETPASSTGNISLFVKNLNFKTTSAGLSEAFKPLNGFVVAVVKMKADPRNKGGALSMGFGFAEFKNLETATTAMNVMDGHVLDGHRLVVKLSQRKSEPSKGTNGAASNIKNVHQDTKLLVKNLPFEATRKDIQELFVGVGAQLKSVRVPKKFNKEARGFAFVELVTAKEAENAMKSLHGVHLLGRRLVIQYAQQDSVNAEEEISRMQSKVRTQVAKTTVAGMRLSGKRNFELEDENGEEFYRDIL</sequence>
<feature type="region of interest" description="Disordered" evidence="12">
    <location>
        <begin position="95"/>
        <end position="152"/>
    </location>
</feature>
<dbReference type="SUPFAM" id="SSF54928">
    <property type="entry name" value="RNA-binding domain, RBD"/>
    <property type="match status" value="4"/>
</dbReference>
<dbReference type="InterPro" id="IPR034482">
    <property type="entry name" value="Mrd1_RRM3"/>
</dbReference>
<dbReference type="GO" id="GO:0005634">
    <property type="term" value="C:nucleus"/>
    <property type="evidence" value="ECO:0007669"/>
    <property type="project" value="UniProtKB-SubCell"/>
</dbReference>
<feature type="domain" description="RRM" evidence="13">
    <location>
        <begin position="12"/>
        <end position="89"/>
    </location>
</feature>
<organism evidence="14 15">
    <name type="scientific">Nadsonia fulvescens var. elongata DSM 6958</name>
    <dbReference type="NCBI Taxonomy" id="857566"/>
    <lineage>
        <taxon>Eukaryota</taxon>
        <taxon>Fungi</taxon>
        <taxon>Dikarya</taxon>
        <taxon>Ascomycota</taxon>
        <taxon>Saccharomycotina</taxon>
        <taxon>Dipodascomycetes</taxon>
        <taxon>Dipodascales</taxon>
        <taxon>Dipodascales incertae sedis</taxon>
        <taxon>Nadsonia</taxon>
    </lineage>
</organism>
<dbReference type="InterPro" id="IPR000504">
    <property type="entry name" value="RRM_dom"/>
</dbReference>
<keyword evidence="7 11" id="KW-0694">RNA-binding</keyword>
<keyword evidence="15" id="KW-1185">Reference proteome</keyword>